<sequence length="263" mass="29471">MEYSGPAAIAEVEHDLSDNEEQAMEHWPPLKPPARHEFQSVAASTSTKRPKDYGSDTSGEPQSPAAKLTNTHLRGPVVAVSCGTYCVNSQLPTMPHFVLSFVWMPSHIGLAWNDTVDSLAKAACTLGFGGGDAQPSLRCTVQRRDEERGDSVSIQHHDNFLQNRHKYRRHGLMVRRHNVVSARLRLGYRPVWQVANIQDIPHYTSCKLCNSLNANNLEHYCLQCPTVRNLLPQGRNLLQTCQYILSDDNLNLILARHPHFGGF</sequence>
<organism evidence="2 3">
    <name type="scientific">Petrolisthes cinctipes</name>
    <name type="common">Flat porcelain crab</name>
    <dbReference type="NCBI Taxonomy" id="88211"/>
    <lineage>
        <taxon>Eukaryota</taxon>
        <taxon>Metazoa</taxon>
        <taxon>Ecdysozoa</taxon>
        <taxon>Arthropoda</taxon>
        <taxon>Crustacea</taxon>
        <taxon>Multicrustacea</taxon>
        <taxon>Malacostraca</taxon>
        <taxon>Eumalacostraca</taxon>
        <taxon>Eucarida</taxon>
        <taxon>Decapoda</taxon>
        <taxon>Pleocyemata</taxon>
        <taxon>Anomura</taxon>
        <taxon>Galatheoidea</taxon>
        <taxon>Porcellanidae</taxon>
        <taxon>Petrolisthes</taxon>
    </lineage>
</organism>
<proteinExistence type="predicted"/>
<feature type="region of interest" description="Disordered" evidence="1">
    <location>
        <begin position="1"/>
        <end position="70"/>
    </location>
</feature>
<name>A0AAE1KPJ7_PETCI</name>
<evidence type="ECO:0000313" key="3">
    <source>
        <dbReference type="Proteomes" id="UP001286313"/>
    </source>
</evidence>
<accession>A0AAE1KPJ7</accession>
<dbReference type="AlphaFoldDB" id="A0AAE1KPJ7"/>
<dbReference type="Proteomes" id="UP001286313">
    <property type="component" value="Unassembled WGS sequence"/>
</dbReference>
<protein>
    <submittedName>
        <fullName evidence="2">Uncharacterized protein</fullName>
    </submittedName>
</protein>
<evidence type="ECO:0000313" key="2">
    <source>
        <dbReference type="EMBL" id="KAK3877525.1"/>
    </source>
</evidence>
<dbReference type="EMBL" id="JAWQEG010001665">
    <property type="protein sequence ID" value="KAK3877525.1"/>
    <property type="molecule type" value="Genomic_DNA"/>
</dbReference>
<gene>
    <name evidence="2" type="ORF">Pcinc_017768</name>
</gene>
<comment type="caution">
    <text evidence="2">The sequence shown here is derived from an EMBL/GenBank/DDBJ whole genome shotgun (WGS) entry which is preliminary data.</text>
</comment>
<keyword evidence="3" id="KW-1185">Reference proteome</keyword>
<reference evidence="2" key="1">
    <citation type="submission" date="2023-10" db="EMBL/GenBank/DDBJ databases">
        <title>Genome assemblies of two species of porcelain crab, Petrolisthes cinctipes and Petrolisthes manimaculis (Anomura: Porcellanidae).</title>
        <authorList>
            <person name="Angst P."/>
        </authorList>
    </citation>
    <scope>NUCLEOTIDE SEQUENCE</scope>
    <source>
        <strain evidence="2">PB745_01</strain>
        <tissue evidence="2">Gill</tissue>
    </source>
</reference>
<evidence type="ECO:0000256" key="1">
    <source>
        <dbReference type="SAM" id="MobiDB-lite"/>
    </source>
</evidence>